<evidence type="ECO:0000313" key="1">
    <source>
        <dbReference type="EMBL" id="PIS05667.1"/>
    </source>
</evidence>
<dbReference type="Proteomes" id="UP000229056">
    <property type="component" value="Unassembled WGS sequence"/>
</dbReference>
<dbReference type="AlphaFoldDB" id="A0A2H0W2Z9"/>
<protein>
    <submittedName>
        <fullName evidence="1">Uncharacterized protein</fullName>
    </submittedName>
</protein>
<gene>
    <name evidence="1" type="ORF">COT80_02760</name>
</gene>
<reference evidence="2" key="1">
    <citation type="submission" date="2017-09" db="EMBL/GenBank/DDBJ databases">
        <title>Depth-based differentiation of microbial function through sediment-hosted aquifers and enrichment of novel symbionts in the deep terrestrial subsurface.</title>
        <authorList>
            <person name="Probst A.J."/>
            <person name="Ladd B."/>
            <person name="Jarett J.K."/>
            <person name="Geller-Mcgrath D.E."/>
            <person name="Sieber C.M.K."/>
            <person name="Emerson J.B."/>
            <person name="Anantharaman K."/>
            <person name="Thomas B.C."/>
            <person name="Malmstrom R."/>
            <person name="Stieglmeier M."/>
            <person name="Klingl A."/>
            <person name="Woyke T."/>
            <person name="Ryan C.M."/>
            <person name="Banfield J.F."/>
        </authorList>
    </citation>
    <scope>NUCLEOTIDE SEQUENCE [LARGE SCALE GENOMIC DNA]</scope>
</reference>
<evidence type="ECO:0000313" key="2">
    <source>
        <dbReference type="Proteomes" id="UP000229056"/>
    </source>
</evidence>
<organism evidence="1 2">
    <name type="scientific">Candidatus Buchananbacteria bacterium CG10_big_fil_rev_8_21_14_0_10_33_19</name>
    <dbReference type="NCBI Taxonomy" id="1974525"/>
    <lineage>
        <taxon>Bacteria</taxon>
        <taxon>Candidatus Buchananiibacteriota</taxon>
    </lineage>
</organism>
<comment type="caution">
    <text evidence="1">The sequence shown here is derived from an EMBL/GenBank/DDBJ whole genome shotgun (WGS) entry which is preliminary data.</text>
</comment>
<dbReference type="EMBL" id="PEZY01000012">
    <property type="protein sequence ID" value="PIS05667.1"/>
    <property type="molecule type" value="Genomic_DNA"/>
</dbReference>
<sequence length="80" mass="9099">MISGLLFEISLVLKIIASKIIWKTLKQTANQKNNTEYPLSIIAAENAIFARSDKANKTSEIGKNIDRKLFNSRILFKINF</sequence>
<accession>A0A2H0W2Z9</accession>
<name>A0A2H0W2Z9_9BACT</name>
<proteinExistence type="predicted"/>